<sequence length="243" mass="26612">MDGCIHRFACGARAGTKLVEGDQRFLRQLSRWAGIPPSTCRCRSIHPTGRPRISPPLVVVIIIIDRSAIINKLQLDRAIAYSDRLQLALVVTPGWTGSMAGCVRVDRSSFGARQTAMAGALESKQSSAVPVTSDRVRFTGEIVTAAAYREQHVRKSIGIRDLTALLLASTILLLYTGIFRNLDPVKHTLFSRPLYGRRVGSVLSVNLANEKQLVLPNEGSAINTRNALLPTPRPKHHGKSFIN</sequence>
<proteinExistence type="predicted"/>
<dbReference type="EMBL" id="AP003268">
    <property type="protein sequence ID" value="BAD87300.1"/>
    <property type="molecule type" value="Genomic_DNA"/>
</dbReference>
<keyword evidence="1" id="KW-0812">Transmembrane</keyword>
<keyword evidence="1" id="KW-1133">Transmembrane helix</keyword>
<dbReference type="AlphaFoldDB" id="Q5JMK7"/>
<keyword evidence="1" id="KW-0472">Membrane</keyword>
<name>Q5JMK7_ORYSJ</name>
<dbReference type="Proteomes" id="UP000817658">
    <property type="component" value="Chromosome 1"/>
</dbReference>
<protein>
    <submittedName>
        <fullName evidence="2">Uncharacterized protein</fullName>
    </submittedName>
</protein>
<evidence type="ECO:0000313" key="2">
    <source>
        <dbReference type="EMBL" id="BAD87300.1"/>
    </source>
</evidence>
<organism evidence="2">
    <name type="scientific">Oryza sativa subsp. japonica</name>
    <name type="common">Rice</name>
    <dbReference type="NCBI Taxonomy" id="39947"/>
    <lineage>
        <taxon>Eukaryota</taxon>
        <taxon>Viridiplantae</taxon>
        <taxon>Streptophyta</taxon>
        <taxon>Embryophyta</taxon>
        <taxon>Tracheophyta</taxon>
        <taxon>Spermatophyta</taxon>
        <taxon>Magnoliopsida</taxon>
        <taxon>Liliopsida</taxon>
        <taxon>Poales</taxon>
        <taxon>Poaceae</taxon>
        <taxon>BOP clade</taxon>
        <taxon>Oryzoideae</taxon>
        <taxon>Oryzeae</taxon>
        <taxon>Oryzinae</taxon>
        <taxon>Oryza</taxon>
        <taxon>Oryza sativa</taxon>
    </lineage>
</organism>
<gene>
    <name evidence="2" type="primary">P0503C12.44</name>
</gene>
<accession>Q5JMK7</accession>
<evidence type="ECO:0000256" key="1">
    <source>
        <dbReference type="SAM" id="Phobius"/>
    </source>
</evidence>
<reference evidence="2" key="1">
    <citation type="journal article" date="2002" name="Nature">
        <title>The genome sequence and structure of rice chromosome 1.</title>
        <authorList>
            <person name="Sasaki T."/>
            <person name="Matsumoto T."/>
            <person name="Yamamoto K."/>
            <person name="Sakata K."/>
            <person name="Baba T."/>
            <person name="Katayose Y."/>
            <person name="Wu J."/>
            <person name="Niimura Y."/>
            <person name="Cheng Z."/>
            <person name="Nagamura Y."/>
            <person name="Antonio B.A."/>
            <person name="Kanamori H."/>
            <person name="Hosokawa S."/>
            <person name="Masukawa M."/>
            <person name="Arikawa K."/>
            <person name="Chiden Y."/>
            <person name="Hayashi M."/>
            <person name="Okamoto M."/>
            <person name="Ando T."/>
            <person name="Aoki H."/>
            <person name="Arita K."/>
            <person name="Hamada M."/>
            <person name="Harada C."/>
            <person name="Hijishita S."/>
            <person name="Honda M."/>
            <person name="Ichikawa Y."/>
            <person name="Idonuma A."/>
            <person name="Iijima M."/>
            <person name="Ikeda M."/>
            <person name="Ikeno M."/>
            <person name="Itoh S."/>
            <person name="Itoh T."/>
            <person name="Itoh Y."/>
            <person name="Itoh Y."/>
            <person name="Iwabuchi A."/>
            <person name="Kamiya K."/>
            <person name="Karasawa W."/>
            <person name="Katagiri S."/>
            <person name="Kikuta A."/>
            <person name="Kobayashi N."/>
            <person name="Kono I."/>
            <person name="Machita K."/>
            <person name="Maehara T."/>
            <person name="Mizuno H."/>
            <person name="Mizubayashi T."/>
            <person name="Mukai Y."/>
            <person name="Nagasaki H."/>
            <person name="Nakashima M."/>
            <person name="Nakama Y."/>
            <person name="Nakamichi Y."/>
            <person name="Nakamura M."/>
            <person name="Namiki N."/>
            <person name="Negishi M."/>
            <person name="Ohta I."/>
            <person name="Ono N."/>
            <person name="Saji S."/>
            <person name="Sakai K."/>
            <person name="Shibata M."/>
            <person name="Shimokawa T."/>
            <person name="Shomura A."/>
            <person name="Song J."/>
            <person name="Takazaki Y."/>
            <person name="Terasawa K."/>
            <person name="Tsuji K."/>
            <person name="Waki K."/>
            <person name="Yamagata H."/>
            <person name="Yamane H."/>
            <person name="Yoshiki S."/>
            <person name="Yoshihara R."/>
            <person name="Yukawa K."/>
            <person name="Zhong H."/>
            <person name="Iwama H."/>
            <person name="Endo T."/>
            <person name="Ito H."/>
            <person name="Hahn J.H."/>
            <person name="Kim H.I."/>
            <person name="Eun M.Y."/>
            <person name="Yano M."/>
            <person name="Jiang J."/>
            <person name="Gojobori T."/>
        </authorList>
    </citation>
    <scope>NUCLEOTIDE SEQUENCE [LARGE SCALE GENOMIC DNA]</scope>
</reference>
<feature type="transmembrane region" description="Helical" evidence="1">
    <location>
        <begin position="162"/>
        <end position="182"/>
    </location>
</feature>